<keyword evidence="2" id="KW-1185">Reference proteome</keyword>
<dbReference type="SUPFAM" id="SSF52047">
    <property type="entry name" value="RNI-like"/>
    <property type="match status" value="1"/>
</dbReference>
<dbReference type="Gene3D" id="3.80.10.10">
    <property type="entry name" value="Ribonuclease Inhibitor"/>
    <property type="match status" value="1"/>
</dbReference>
<organism evidence="1 2">
    <name type="scientific">Phlebiopsis gigantea (strain 11061_1 CR5-6)</name>
    <name type="common">White-rot fungus</name>
    <name type="synonym">Peniophora gigantea</name>
    <dbReference type="NCBI Taxonomy" id="745531"/>
    <lineage>
        <taxon>Eukaryota</taxon>
        <taxon>Fungi</taxon>
        <taxon>Dikarya</taxon>
        <taxon>Basidiomycota</taxon>
        <taxon>Agaricomycotina</taxon>
        <taxon>Agaricomycetes</taxon>
        <taxon>Polyporales</taxon>
        <taxon>Phanerochaetaceae</taxon>
        <taxon>Phlebiopsis</taxon>
    </lineage>
</organism>
<dbReference type="InterPro" id="IPR032675">
    <property type="entry name" value="LRR_dom_sf"/>
</dbReference>
<dbReference type="HOGENOM" id="CLU_036316_4_1_1"/>
<evidence type="ECO:0008006" key="3">
    <source>
        <dbReference type="Google" id="ProtNLM"/>
    </source>
</evidence>
<proteinExistence type="predicted"/>
<name>A0A0C3S7G3_PHLG1</name>
<dbReference type="STRING" id="745531.A0A0C3S7G3"/>
<reference evidence="1 2" key="1">
    <citation type="journal article" date="2014" name="PLoS Genet.">
        <title>Analysis of the Phlebiopsis gigantea genome, transcriptome and secretome provides insight into its pioneer colonization strategies of wood.</title>
        <authorList>
            <person name="Hori C."/>
            <person name="Ishida T."/>
            <person name="Igarashi K."/>
            <person name="Samejima M."/>
            <person name="Suzuki H."/>
            <person name="Master E."/>
            <person name="Ferreira P."/>
            <person name="Ruiz-Duenas F.J."/>
            <person name="Held B."/>
            <person name="Canessa P."/>
            <person name="Larrondo L.F."/>
            <person name="Schmoll M."/>
            <person name="Druzhinina I.S."/>
            <person name="Kubicek C.P."/>
            <person name="Gaskell J.A."/>
            <person name="Kersten P."/>
            <person name="St John F."/>
            <person name="Glasner J."/>
            <person name="Sabat G."/>
            <person name="Splinter BonDurant S."/>
            <person name="Syed K."/>
            <person name="Yadav J."/>
            <person name="Mgbeahuruike A.C."/>
            <person name="Kovalchuk A."/>
            <person name="Asiegbu F.O."/>
            <person name="Lackner G."/>
            <person name="Hoffmeister D."/>
            <person name="Rencoret J."/>
            <person name="Gutierrez A."/>
            <person name="Sun H."/>
            <person name="Lindquist E."/>
            <person name="Barry K."/>
            <person name="Riley R."/>
            <person name="Grigoriev I.V."/>
            <person name="Henrissat B."/>
            <person name="Kues U."/>
            <person name="Berka R.M."/>
            <person name="Martinez A.T."/>
            <person name="Covert S.F."/>
            <person name="Blanchette R.A."/>
            <person name="Cullen D."/>
        </authorList>
    </citation>
    <scope>NUCLEOTIDE SEQUENCE [LARGE SCALE GENOMIC DNA]</scope>
    <source>
        <strain evidence="1 2">11061_1 CR5-6</strain>
    </source>
</reference>
<gene>
    <name evidence="1" type="ORF">PHLGIDRAFT_257295</name>
</gene>
<sequence>MTVVPNELADYILDFLHDDRKALKACSLTCRIWYPTARYHLYRQVHLTSPAACETFYQLLQCEDTRHLGQFTRYLHVSKAIAHTTGDKPQDVIHHQRWSSIFSAVPNVETFHMSFLEMDNTFYSHIIPNFARTTDLTLQYCRFSSFGDFASVFLAFPSLERCTLRGISWENGQLAFTHTAAEQRGTQIRIKGLTLGRDIDLQLLVEWLLQEHLCDELESITACCAFESDAAVMGGLLRAAAPNLKQVDLDWYCSSYRDVRLPFDFTLASCSSLRTLALRCPIALHSQVPWVNSLVSDVDATQLETITLEIRLLGSLTALDWQRLEQIVTQDTFKSLKTVELKIAVWHTASQHRHHAEAFVRAQLPRLHSKGMLHFVD</sequence>
<dbReference type="AlphaFoldDB" id="A0A0C3S7G3"/>
<protein>
    <recommendedName>
        <fullName evidence="3">F-box domain-containing protein</fullName>
    </recommendedName>
</protein>
<dbReference type="Proteomes" id="UP000053257">
    <property type="component" value="Unassembled WGS sequence"/>
</dbReference>
<dbReference type="InterPro" id="IPR036047">
    <property type="entry name" value="F-box-like_dom_sf"/>
</dbReference>
<dbReference type="OrthoDB" id="2977329at2759"/>
<dbReference type="EMBL" id="KN840439">
    <property type="protein sequence ID" value="KIP12406.1"/>
    <property type="molecule type" value="Genomic_DNA"/>
</dbReference>
<evidence type="ECO:0000313" key="1">
    <source>
        <dbReference type="EMBL" id="KIP12406.1"/>
    </source>
</evidence>
<accession>A0A0C3S7G3</accession>
<evidence type="ECO:0000313" key="2">
    <source>
        <dbReference type="Proteomes" id="UP000053257"/>
    </source>
</evidence>
<dbReference type="SUPFAM" id="SSF81383">
    <property type="entry name" value="F-box domain"/>
    <property type="match status" value="1"/>
</dbReference>